<evidence type="ECO:0000259" key="6">
    <source>
        <dbReference type="PROSITE" id="PS51387"/>
    </source>
</evidence>
<dbReference type="SUPFAM" id="SSF56176">
    <property type="entry name" value="FAD-binding/transporter-associated domain-like"/>
    <property type="match status" value="1"/>
</dbReference>
<evidence type="ECO:0000256" key="1">
    <source>
        <dbReference type="ARBA" id="ARBA00001974"/>
    </source>
</evidence>
<dbReference type="InterPro" id="IPR050416">
    <property type="entry name" value="FAD-linked_Oxidoreductase"/>
</dbReference>
<dbReference type="InterPro" id="IPR016166">
    <property type="entry name" value="FAD-bd_PCMH"/>
</dbReference>
<dbReference type="OrthoDB" id="545125at2"/>
<dbReference type="Gene3D" id="3.30.465.10">
    <property type="match status" value="1"/>
</dbReference>
<proteinExistence type="inferred from homology"/>
<comment type="similarity">
    <text evidence="2">Belongs to the oxygen-dependent FAD-linked oxidoreductase family.</text>
</comment>
<evidence type="ECO:0000256" key="5">
    <source>
        <dbReference type="ARBA" id="ARBA00023002"/>
    </source>
</evidence>
<evidence type="ECO:0000256" key="3">
    <source>
        <dbReference type="ARBA" id="ARBA00022630"/>
    </source>
</evidence>
<dbReference type="EMBL" id="LRPC01000028">
    <property type="protein sequence ID" value="KYG73746.1"/>
    <property type="molecule type" value="Genomic_DNA"/>
</dbReference>
<dbReference type="STRING" id="333140.AWW68_13775"/>
<comment type="cofactor">
    <cofactor evidence="1">
        <name>FAD</name>
        <dbReference type="ChEBI" id="CHEBI:57692"/>
    </cofactor>
</comment>
<dbReference type="PROSITE" id="PS51387">
    <property type="entry name" value="FAD_PCMH"/>
    <property type="match status" value="1"/>
</dbReference>
<organism evidence="7 8">
    <name type="scientific">Roseivirga spongicola</name>
    <dbReference type="NCBI Taxonomy" id="333140"/>
    <lineage>
        <taxon>Bacteria</taxon>
        <taxon>Pseudomonadati</taxon>
        <taxon>Bacteroidota</taxon>
        <taxon>Cytophagia</taxon>
        <taxon>Cytophagales</taxon>
        <taxon>Roseivirgaceae</taxon>
        <taxon>Roseivirga</taxon>
    </lineage>
</organism>
<name>A0A150X4V7_9BACT</name>
<keyword evidence="5" id="KW-0560">Oxidoreductase</keyword>
<dbReference type="GO" id="GO:0071949">
    <property type="term" value="F:FAD binding"/>
    <property type="evidence" value="ECO:0007669"/>
    <property type="project" value="InterPro"/>
</dbReference>
<dbReference type="InterPro" id="IPR012951">
    <property type="entry name" value="BBE"/>
</dbReference>
<dbReference type="PANTHER" id="PTHR42973:SF39">
    <property type="entry name" value="FAD-BINDING PCMH-TYPE DOMAIN-CONTAINING PROTEIN"/>
    <property type="match status" value="1"/>
</dbReference>
<dbReference type="Pfam" id="PF01565">
    <property type="entry name" value="FAD_binding_4"/>
    <property type="match status" value="1"/>
</dbReference>
<feature type="domain" description="FAD-binding PCMH-type" evidence="6">
    <location>
        <begin position="56"/>
        <end position="228"/>
    </location>
</feature>
<evidence type="ECO:0000313" key="8">
    <source>
        <dbReference type="Proteomes" id="UP000075606"/>
    </source>
</evidence>
<keyword evidence="8" id="KW-1185">Reference proteome</keyword>
<dbReference type="InterPro" id="IPR016169">
    <property type="entry name" value="FAD-bd_PCMH_sub2"/>
</dbReference>
<dbReference type="PANTHER" id="PTHR42973">
    <property type="entry name" value="BINDING OXIDOREDUCTASE, PUTATIVE (AFU_ORTHOLOGUE AFUA_1G17690)-RELATED"/>
    <property type="match status" value="1"/>
</dbReference>
<evidence type="ECO:0000256" key="2">
    <source>
        <dbReference type="ARBA" id="ARBA00005466"/>
    </source>
</evidence>
<dbReference type="RefSeq" id="WP_068222527.1">
    <property type="nucleotide sequence ID" value="NZ_CP139724.1"/>
</dbReference>
<dbReference type="AlphaFoldDB" id="A0A150X4V7"/>
<dbReference type="InterPro" id="IPR006094">
    <property type="entry name" value="Oxid_FAD_bind_N"/>
</dbReference>
<dbReference type="Gene3D" id="3.40.462.20">
    <property type="match status" value="1"/>
</dbReference>
<comment type="caution">
    <text evidence="7">The sequence shown here is derived from an EMBL/GenBank/DDBJ whole genome shotgun (WGS) entry which is preliminary data.</text>
</comment>
<keyword evidence="4" id="KW-0274">FAD</keyword>
<dbReference type="Pfam" id="PF08031">
    <property type="entry name" value="BBE"/>
    <property type="match status" value="1"/>
</dbReference>
<evidence type="ECO:0000256" key="4">
    <source>
        <dbReference type="ARBA" id="ARBA00022827"/>
    </source>
</evidence>
<accession>A0A150X4V7</accession>
<evidence type="ECO:0000313" key="7">
    <source>
        <dbReference type="EMBL" id="KYG73746.1"/>
    </source>
</evidence>
<reference evidence="7 8" key="1">
    <citation type="submission" date="2016-01" db="EMBL/GenBank/DDBJ databases">
        <title>Genome sequencing of Roseivirga spongicola UST030701-084.</title>
        <authorList>
            <person name="Selvaratnam C."/>
            <person name="Thevarajoo S."/>
            <person name="Goh K.M."/>
            <person name="Ee R."/>
            <person name="Chan K.-G."/>
            <person name="Chong C.S."/>
        </authorList>
    </citation>
    <scope>NUCLEOTIDE SEQUENCE [LARGE SCALE GENOMIC DNA]</scope>
    <source>
        <strain evidence="7 8">UST030701-084</strain>
    </source>
</reference>
<sequence length="561" mass="63576">MKIELSAHDSHHELLSKYLGQLNEEVTAETEIMVIAGDWAHQIAYNKHCQIFNKRFQKKPWAIIYCKHKVDVVIAYRLAVALKLPVRIRAGGHDHEGECIDTNAILIDVSRMDVVDVDENGLATIGPGNIFKNLTTKLADEDVMIPHGTCATVGISGFIMGGGWGPWTRKYGMCCERLMGVDIVLGNGHSAIINADGDNVPDLLWALRGGGPMSYGLVTEFRVQTFPLPKVLIRFNLDWNLYPDEFCDEPTCSYPTIKVLKAWENVIESDQTSRLIGTNLQVNGKPASGDSFDYETVCHNCRMYGYWEGDEDSLNAFIEEWFKGVEPNHIDINPNHGGTESNSAYGDQLMSDWARVSYHKVLEARYRNGENVTVESEEHRQLLLEGKPLPPDYDDPAPHKITSRLVDSQGLGNEGYKAFLQSLTSELILEGNRKLGLFTYVTLGAIVGDYYRENPEGGNSAFPFKDKLYTIQYQTWWNTHESEAKEKQNNYVYNRTNRALDWMEVARDYNIPNTSGAFISFKDSSIPTKTYFAQNYDELVRIKEDCVEDPYNHLRIRKSII</sequence>
<dbReference type="InterPro" id="IPR036318">
    <property type="entry name" value="FAD-bd_PCMH-like_sf"/>
</dbReference>
<keyword evidence="3" id="KW-0285">Flavoprotein</keyword>
<dbReference type="Proteomes" id="UP000075606">
    <property type="component" value="Unassembled WGS sequence"/>
</dbReference>
<dbReference type="GO" id="GO:0016491">
    <property type="term" value="F:oxidoreductase activity"/>
    <property type="evidence" value="ECO:0007669"/>
    <property type="project" value="UniProtKB-KW"/>
</dbReference>
<gene>
    <name evidence="7" type="ORF">AWW68_13775</name>
</gene>
<protein>
    <recommendedName>
        <fullName evidence="6">FAD-binding PCMH-type domain-containing protein</fullName>
    </recommendedName>
</protein>